<keyword evidence="1" id="KW-0722">Serine protease inhibitor</keyword>
<dbReference type="Gene3D" id="2.10.25.10">
    <property type="entry name" value="Laminin"/>
    <property type="match status" value="1"/>
</dbReference>
<proteinExistence type="predicted"/>
<keyword evidence="2" id="KW-1185">Reference proteome</keyword>
<evidence type="ECO:0000256" key="1">
    <source>
        <dbReference type="ARBA" id="ARBA00022900"/>
    </source>
</evidence>
<dbReference type="SUPFAM" id="SSF57567">
    <property type="entry name" value="Serine protease inhibitors"/>
    <property type="match status" value="1"/>
</dbReference>
<dbReference type="GO" id="GO:0004867">
    <property type="term" value="F:serine-type endopeptidase inhibitor activity"/>
    <property type="evidence" value="ECO:0007669"/>
    <property type="project" value="UniProtKB-KW"/>
</dbReference>
<name>A0A0N5AV11_9BILA</name>
<dbReference type="Proteomes" id="UP000046393">
    <property type="component" value="Unplaced"/>
</dbReference>
<accession>A0A0N5AV11</accession>
<dbReference type="CDD" id="cd19941">
    <property type="entry name" value="TIL"/>
    <property type="match status" value="1"/>
</dbReference>
<keyword evidence="1" id="KW-0646">Protease inhibitor</keyword>
<protein>
    <submittedName>
        <fullName evidence="3">TIL domain-containing protein</fullName>
    </submittedName>
</protein>
<sequence>MIFLIAHRIRAQPEPYFRGPILYSPYTEDITQRCADRNEIFKICSGCEASCADFFPECVLNCSDPKCECRVGYVRNKGECVRRADCVNSLTSITY</sequence>
<evidence type="ECO:0000313" key="3">
    <source>
        <dbReference type="WBParaSite" id="SMUV_0000871301-mRNA-1"/>
    </source>
</evidence>
<dbReference type="InterPro" id="IPR036084">
    <property type="entry name" value="Ser_inhib-like_sf"/>
</dbReference>
<dbReference type="WBParaSite" id="SMUV_0000871301-mRNA-1">
    <property type="protein sequence ID" value="SMUV_0000871301-mRNA-1"/>
    <property type="gene ID" value="SMUV_0000871301"/>
</dbReference>
<reference evidence="3" key="1">
    <citation type="submission" date="2017-02" db="UniProtKB">
        <authorList>
            <consortium name="WormBaseParasite"/>
        </authorList>
    </citation>
    <scope>IDENTIFICATION</scope>
</reference>
<organism evidence="2 3">
    <name type="scientific">Syphacia muris</name>
    <dbReference type="NCBI Taxonomy" id="451379"/>
    <lineage>
        <taxon>Eukaryota</taxon>
        <taxon>Metazoa</taxon>
        <taxon>Ecdysozoa</taxon>
        <taxon>Nematoda</taxon>
        <taxon>Chromadorea</taxon>
        <taxon>Rhabditida</taxon>
        <taxon>Spirurina</taxon>
        <taxon>Oxyuridomorpha</taxon>
        <taxon>Oxyuroidea</taxon>
        <taxon>Oxyuridae</taxon>
        <taxon>Syphacia</taxon>
    </lineage>
</organism>
<evidence type="ECO:0000313" key="2">
    <source>
        <dbReference type="Proteomes" id="UP000046393"/>
    </source>
</evidence>
<dbReference type="AlphaFoldDB" id="A0A0N5AV11"/>